<dbReference type="InterPro" id="IPR013549">
    <property type="entry name" value="DUF1731"/>
</dbReference>
<feature type="domain" description="Coenzyme Q-binding protein COQ10 START" evidence="1">
    <location>
        <begin position="63"/>
        <end position="172"/>
    </location>
</feature>
<reference evidence="3" key="1">
    <citation type="submission" date="2018-05" db="EMBL/GenBank/DDBJ databases">
        <authorList>
            <person name="Lanie J.A."/>
            <person name="Ng W.-L."/>
            <person name="Kazmierczak K.M."/>
            <person name="Andrzejewski T.M."/>
            <person name="Davidsen T.M."/>
            <person name="Wayne K.J."/>
            <person name="Tettelin H."/>
            <person name="Glass J.I."/>
            <person name="Rusch D."/>
            <person name="Podicherti R."/>
            <person name="Tsui H.-C.T."/>
            <person name="Winkler M.E."/>
        </authorList>
    </citation>
    <scope>NUCLEOTIDE SEQUENCE</scope>
</reference>
<dbReference type="CDD" id="cd07820">
    <property type="entry name" value="SRPBCC_3"/>
    <property type="match status" value="1"/>
</dbReference>
<evidence type="ECO:0000313" key="3">
    <source>
        <dbReference type="EMBL" id="SVE16780.1"/>
    </source>
</evidence>
<evidence type="ECO:0000259" key="2">
    <source>
        <dbReference type="Pfam" id="PF08338"/>
    </source>
</evidence>
<gene>
    <name evidence="3" type="ORF">METZ01_LOCUS469634</name>
</gene>
<name>A0A383BAG8_9ZZZZ</name>
<dbReference type="EMBL" id="UINC01198700">
    <property type="protein sequence ID" value="SVE16780.1"/>
    <property type="molecule type" value="Genomic_DNA"/>
</dbReference>
<dbReference type="Gene3D" id="3.40.50.720">
    <property type="entry name" value="NAD(P)-binding Rossmann-like Domain"/>
    <property type="match status" value="1"/>
</dbReference>
<protein>
    <submittedName>
        <fullName evidence="3">Uncharacterized protein</fullName>
    </submittedName>
</protein>
<feature type="non-terminal residue" evidence="3">
    <location>
        <position position="1"/>
    </location>
</feature>
<accession>A0A383BAG8</accession>
<dbReference type="Gene3D" id="3.30.530.20">
    <property type="match status" value="1"/>
</dbReference>
<sequence>PVPEFVLKIILGEMSDLLLGSLKVSSTKIIETGFNFKYPNLSSALSDICNNPVNEFIIEHWLPLPIDKIFSFFKEPKNLEKITPGYLNFKVLNQSSPEINEGTKINYRLKFHGIPIWWQSKIIDWEPNRKFSDTQTHGPYKHWYHTHEFKEKDGGTLIRDHVKYKLPFGIPGDCLAGSWVQKDLENIFDFRKKKIQEIFEDQIPSSN</sequence>
<dbReference type="Pfam" id="PF08338">
    <property type="entry name" value="DUF1731"/>
    <property type="match status" value="1"/>
</dbReference>
<feature type="domain" description="DUF1731" evidence="2">
    <location>
        <begin position="2"/>
        <end position="48"/>
    </location>
</feature>
<organism evidence="3">
    <name type="scientific">marine metagenome</name>
    <dbReference type="NCBI Taxonomy" id="408172"/>
    <lineage>
        <taxon>unclassified sequences</taxon>
        <taxon>metagenomes</taxon>
        <taxon>ecological metagenomes</taxon>
    </lineage>
</organism>
<dbReference type="InterPro" id="IPR005031">
    <property type="entry name" value="COQ10_START"/>
</dbReference>
<proteinExistence type="predicted"/>
<evidence type="ECO:0000259" key="1">
    <source>
        <dbReference type="Pfam" id="PF03364"/>
    </source>
</evidence>
<dbReference type="Pfam" id="PF03364">
    <property type="entry name" value="Polyketide_cyc"/>
    <property type="match status" value="1"/>
</dbReference>
<dbReference type="InterPro" id="IPR023393">
    <property type="entry name" value="START-like_dom_sf"/>
</dbReference>
<dbReference type="AlphaFoldDB" id="A0A383BAG8"/>
<dbReference type="SUPFAM" id="SSF55961">
    <property type="entry name" value="Bet v1-like"/>
    <property type="match status" value="1"/>
</dbReference>